<dbReference type="Proteomes" id="UP000297299">
    <property type="component" value="Unassembled WGS sequence"/>
</dbReference>
<reference evidence="1 2" key="1">
    <citation type="submission" date="2017-11" db="EMBL/GenBank/DDBJ databases">
        <title>Comparative genomics of Botrytis spp.</title>
        <authorList>
            <person name="Valero-Jimenez C.A."/>
            <person name="Tapia P."/>
            <person name="Veloso J."/>
            <person name="Silva-Moreno E."/>
            <person name="Staats M."/>
            <person name="Valdes J.H."/>
            <person name="Van Kan J.A.L."/>
        </authorList>
    </citation>
    <scope>NUCLEOTIDE SEQUENCE [LARGE SCALE GENOMIC DNA]</scope>
    <source>
        <strain evidence="1 2">MUCL2830</strain>
    </source>
</reference>
<evidence type="ECO:0000313" key="1">
    <source>
        <dbReference type="EMBL" id="TEY54132.1"/>
    </source>
</evidence>
<dbReference type="OrthoDB" id="5422579at2759"/>
<evidence type="ECO:0008006" key="3">
    <source>
        <dbReference type="Google" id="ProtNLM"/>
    </source>
</evidence>
<evidence type="ECO:0000313" key="2">
    <source>
        <dbReference type="Proteomes" id="UP000297299"/>
    </source>
</evidence>
<comment type="caution">
    <text evidence="1">The sequence shown here is derived from an EMBL/GenBank/DDBJ whole genome shotgun (WGS) entry which is preliminary data.</text>
</comment>
<proteinExistence type="predicted"/>
<gene>
    <name evidence="1" type="ORF">BOTCAL_0242g00020</name>
</gene>
<dbReference type="EMBL" id="PHWZ01000242">
    <property type="protein sequence ID" value="TEY54132.1"/>
    <property type="molecule type" value="Genomic_DNA"/>
</dbReference>
<dbReference type="AlphaFoldDB" id="A0A4Y8CXL7"/>
<accession>A0A4Y8CXL7</accession>
<sequence>MSTSTESILEVEGSMIELDDLTKSKSGKPEEQLHNKSKDQLAANKNYTTTSLADNGYDKTITPEIWHQALSYLDTKALKNFRLCSNRFAILGSEHFIQTFAFRFDRLDLEKLEMISREHPRTLKSVKEIKFEKGFVPIRAMLGVLHKEYRDAFEWDAEGRYILEQNVEIEPIGISDILSEYLAWYTSWNKAAQNYDDITRMTKAFKDLNNATCIRFSTGIPNFKSEALARAWAKVTLPRAYGGLWKTRELETVMLAAQNSKVKLRRFVHDAVPTIFFLQDLNRLENTLKSFRDLDSLELLCDRKHSPIRGEITKRFWIGLWKAAQLAPNLETLHLGLVTGGYCNFETYEYAPLRKVLGDFTWPSLTRLRLDNMSLCEKDLTNFLLRHASSLRHLTLTHIYLFRGSFQGLFQALRQGLKLESFHVDGLMHSSFGRELWHFFSTNKEVVESPELTEAENLRERLLTEAKLQFYKDNQDKYPGRLWLRMQEDGLADELSARLSAFVLKKCDITDWPGGLINKLAEKISYDGRVSEWNGWTEEQIDAVWDFELEEELLDTHAGTWAEFQDELPQHIQWLRDDWSWKSEWSYPSSKWALWDELEEQAGVRALYENSYA</sequence>
<dbReference type="Gene3D" id="3.80.10.10">
    <property type="entry name" value="Ribonuclease Inhibitor"/>
    <property type="match status" value="1"/>
</dbReference>
<dbReference type="SUPFAM" id="SSF52047">
    <property type="entry name" value="RNI-like"/>
    <property type="match status" value="1"/>
</dbReference>
<name>A0A4Y8CXL7_9HELO</name>
<keyword evidence="2" id="KW-1185">Reference proteome</keyword>
<protein>
    <recommendedName>
        <fullName evidence="3">F-box domain-containing protein</fullName>
    </recommendedName>
</protein>
<dbReference type="InterPro" id="IPR032675">
    <property type="entry name" value="LRR_dom_sf"/>
</dbReference>
<organism evidence="1 2">
    <name type="scientific">Botryotinia calthae</name>
    <dbReference type="NCBI Taxonomy" id="38488"/>
    <lineage>
        <taxon>Eukaryota</taxon>
        <taxon>Fungi</taxon>
        <taxon>Dikarya</taxon>
        <taxon>Ascomycota</taxon>
        <taxon>Pezizomycotina</taxon>
        <taxon>Leotiomycetes</taxon>
        <taxon>Helotiales</taxon>
        <taxon>Sclerotiniaceae</taxon>
        <taxon>Botryotinia</taxon>
    </lineage>
</organism>